<keyword evidence="1" id="KW-0812">Transmembrane</keyword>
<dbReference type="EMBL" id="NHPJ01000032">
    <property type="protein sequence ID" value="OYR58487.1"/>
    <property type="molecule type" value="Genomic_DNA"/>
</dbReference>
<name>A0A256IQR9_9EURY</name>
<evidence type="ECO:0000313" key="2">
    <source>
        <dbReference type="EMBL" id="OYR58487.1"/>
    </source>
</evidence>
<keyword evidence="3" id="KW-1185">Reference proteome</keyword>
<keyword evidence="1" id="KW-1133">Transmembrane helix</keyword>
<dbReference type="AlphaFoldDB" id="A0A256IQR9"/>
<reference evidence="2 3" key="1">
    <citation type="journal article" date="2014" name="Front. Microbiol.">
        <title>Population and genomic analysis of the genus Halorubrum.</title>
        <authorList>
            <person name="Fullmer M.S."/>
            <person name="Soucy S.M."/>
            <person name="Swithers K.S."/>
            <person name="Makkay A.M."/>
            <person name="Wheeler R."/>
            <person name="Ventosa A."/>
            <person name="Gogarten J.P."/>
            <person name="Papke R.T."/>
        </authorList>
    </citation>
    <scope>NUCLEOTIDE SEQUENCE [LARGE SCALE GENOMIC DNA]</scope>
    <source>
        <strain evidence="2 3">Cb34</strain>
    </source>
</reference>
<feature type="transmembrane region" description="Helical" evidence="1">
    <location>
        <begin position="7"/>
        <end position="28"/>
    </location>
</feature>
<evidence type="ECO:0000256" key="1">
    <source>
        <dbReference type="SAM" id="Phobius"/>
    </source>
</evidence>
<sequence length="64" mass="6981">MSFKQNLAVFGIIFITVLIAVPFALPWMTHSDAIGAFSFIIDYPFIGILLAGFVIAGFVGDWLS</sequence>
<protein>
    <submittedName>
        <fullName evidence="2">Uncharacterized protein</fullName>
    </submittedName>
</protein>
<organism evidence="2 3">
    <name type="scientific">Halorubrum halodurans</name>
    <dbReference type="NCBI Taxonomy" id="1383851"/>
    <lineage>
        <taxon>Archaea</taxon>
        <taxon>Methanobacteriati</taxon>
        <taxon>Methanobacteriota</taxon>
        <taxon>Stenosarchaea group</taxon>
        <taxon>Halobacteria</taxon>
        <taxon>Halobacteriales</taxon>
        <taxon>Haloferacaceae</taxon>
        <taxon>Halorubrum</taxon>
    </lineage>
</organism>
<proteinExistence type="predicted"/>
<feature type="transmembrane region" description="Helical" evidence="1">
    <location>
        <begin position="34"/>
        <end position="59"/>
    </location>
</feature>
<dbReference type="RefSeq" id="WP_094529977.1">
    <property type="nucleotide sequence ID" value="NZ_NHPJ01000032.1"/>
</dbReference>
<gene>
    <name evidence="2" type="ORF">DJ70_02925</name>
</gene>
<comment type="caution">
    <text evidence="2">The sequence shown here is derived from an EMBL/GenBank/DDBJ whole genome shotgun (WGS) entry which is preliminary data.</text>
</comment>
<evidence type="ECO:0000313" key="3">
    <source>
        <dbReference type="Proteomes" id="UP000216308"/>
    </source>
</evidence>
<dbReference type="Proteomes" id="UP000216308">
    <property type="component" value="Unassembled WGS sequence"/>
</dbReference>
<dbReference type="OrthoDB" id="377658at2157"/>
<keyword evidence="1" id="KW-0472">Membrane</keyword>
<accession>A0A256IQR9</accession>